<feature type="transmembrane region" description="Helical" evidence="3">
    <location>
        <begin position="639"/>
        <end position="656"/>
    </location>
</feature>
<accession>A0A2P6NM23</accession>
<dbReference type="PANTHER" id="PTHR31494">
    <property type="entry name" value="THH1_TOM1_TOM3 DOMAIN-CONTAINING PROTEIN-RELATED-RELATED"/>
    <property type="match status" value="1"/>
</dbReference>
<feature type="transmembrane region" description="Helical" evidence="3">
    <location>
        <begin position="605"/>
        <end position="627"/>
    </location>
</feature>
<feature type="disulfide bond" evidence="1">
    <location>
        <begin position="17"/>
        <end position="27"/>
    </location>
</feature>
<keyword evidence="3" id="KW-0472">Membrane</keyword>
<feature type="signal peptide" evidence="4">
    <location>
        <begin position="1"/>
        <end position="15"/>
    </location>
</feature>
<feature type="disulfide bond" evidence="1">
    <location>
        <begin position="48"/>
        <end position="57"/>
    </location>
</feature>
<proteinExistence type="predicted"/>
<dbReference type="EMBL" id="MDYQ01000052">
    <property type="protein sequence ID" value="PRP84997.1"/>
    <property type="molecule type" value="Genomic_DNA"/>
</dbReference>
<feature type="transmembrane region" description="Helical" evidence="3">
    <location>
        <begin position="172"/>
        <end position="194"/>
    </location>
</feature>
<keyword evidence="3" id="KW-1133">Transmembrane helix</keyword>
<feature type="chain" id="PRO_5015103869" description="EGF-like domain-containing protein" evidence="4">
    <location>
        <begin position="16"/>
        <end position="758"/>
    </location>
</feature>
<gene>
    <name evidence="6" type="ORF">PROFUN_07285</name>
</gene>
<feature type="transmembrane region" description="Helical" evidence="3">
    <location>
        <begin position="559"/>
        <end position="584"/>
    </location>
</feature>
<feature type="transmembrane region" description="Helical" evidence="3">
    <location>
        <begin position="73"/>
        <end position="94"/>
    </location>
</feature>
<dbReference type="InterPro" id="IPR000742">
    <property type="entry name" value="EGF"/>
</dbReference>
<keyword evidence="7" id="KW-1185">Reference proteome</keyword>
<sequence>MRPFIFLCLLSLALSQCDVECFNEGKCVSNQVTNETDGSQTTVYSCQCTYLYDGPTCQTPWRDEHSFLIYLDVYAAFTVALNFGVVCWVLYEIWKGGRKLISQFSVVNYSLYLVALGALGVMPIPAYEFLFAVPEMCWFSAGFGIAVYWMELVTTSRAKMGVFVKSDIRYTAFFRSLVVLVYVLLVPTAIALAIHENSIYAVAAYNACCLILFLIFICITILFGVKLVKQIEDTPKMGVLKMFLKKIIKHMIMIVVIFVLLIITLGVFMLKSENKWWYVSLHMIVRVEEFGLCLSVLYIFSRKRPKAPKTSGNSNSRDQKRRSTVDMSLSTATHSAEPSNCDVDVFPMKKGEASRTAKRPSSTNSSVMRWWYLILLAITSVSACDLQCFNGGSCYSIGVSNDTDGSIGGGESFRIDLTPSRFMLFFNFYASYTVIIGFGVICWVLYEIWKGGRRLLSQFSVVNYIRVIAWSIDPHSIRGIMPSSASSILLDISEMCWFSAGFGIAVYWMELVNTSRAKVGIFITRYRALFYSLVVLVYVLLIPTSIARAIYHRSKRVSAVYNAFCIFLFCIFIAITTLFGFKLVKQIEDSPRLQKLKNFLKKITRYMVVIGIIFILLFITLGVYSFYGEDKWNYITLHWFLRTEEYALCLSVLYIFSRKRPKLKKFSRRSVHFSEHLDVLETPDASSSVLETSSATGETREETTDIELSVNPTEDDQGTNEVFGKDVDAKDEEEEGSTTDNGAAEENDNESRDEIGTS</sequence>
<feature type="compositionally biased region" description="Polar residues" evidence="2">
    <location>
        <begin position="684"/>
        <end position="697"/>
    </location>
</feature>
<evidence type="ECO:0000256" key="2">
    <source>
        <dbReference type="SAM" id="MobiDB-lite"/>
    </source>
</evidence>
<name>A0A2P6NM23_9EUKA</name>
<feature type="transmembrane region" description="Helical" evidence="3">
    <location>
        <begin position="130"/>
        <end position="151"/>
    </location>
</feature>
<keyword evidence="1" id="KW-1015">Disulfide bond</keyword>
<feature type="transmembrane region" description="Helical" evidence="3">
    <location>
        <begin position="106"/>
        <end position="124"/>
    </location>
</feature>
<feature type="compositionally biased region" description="Polar residues" evidence="2">
    <location>
        <begin position="325"/>
        <end position="338"/>
    </location>
</feature>
<evidence type="ECO:0000256" key="4">
    <source>
        <dbReference type="SAM" id="SignalP"/>
    </source>
</evidence>
<dbReference type="AlphaFoldDB" id="A0A2P6NM23"/>
<feature type="transmembrane region" description="Helical" evidence="3">
    <location>
        <begin position="200"/>
        <end position="227"/>
    </location>
</feature>
<keyword evidence="3" id="KW-0812">Transmembrane</keyword>
<feature type="compositionally biased region" description="Basic and acidic residues" evidence="2">
    <location>
        <begin position="749"/>
        <end position="758"/>
    </location>
</feature>
<feature type="transmembrane region" description="Helical" evidence="3">
    <location>
        <begin position="276"/>
        <end position="300"/>
    </location>
</feature>
<keyword evidence="1" id="KW-0245">EGF-like domain</keyword>
<feature type="domain" description="EGF-like" evidence="5">
    <location>
        <begin position="13"/>
        <end position="58"/>
    </location>
</feature>
<comment type="caution">
    <text evidence="6">The sequence shown here is derived from an EMBL/GenBank/DDBJ whole genome shotgun (WGS) entry which is preliminary data.</text>
</comment>
<feature type="compositionally biased region" description="Acidic residues" evidence="2">
    <location>
        <begin position="729"/>
        <end position="748"/>
    </location>
</feature>
<feature type="transmembrane region" description="Helical" evidence="3">
    <location>
        <begin position="488"/>
        <end position="508"/>
    </location>
</feature>
<dbReference type="InParanoid" id="A0A2P6NM23"/>
<feature type="transmembrane region" description="Helical" evidence="3">
    <location>
        <begin position="247"/>
        <end position="270"/>
    </location>
</feature>
<organism evidence="6 7">
    <name type="scientific">Planoprotostelium fungivorum</name>
    <dbReference type="NCBI Taxonomy" id="1890364"/>
    <lineage>
        <taxon>Eukaryota</taxon>
        <taxon>Amoebozoa</taxon>
        <taxon>Evosea</taxon>
        <taxon>Variosea</taxon>
        <taxon>Cavosteliida</taxon>
        <taxon>Cavosteliaceae</taxon>
        <taxon>Planoprotostelium</taxon>
    </lineage>
</organism>
<protein>
    <recommendedName>
        <fullName evidence="5">EGF-like domain-containing protein</fullName>
    </recommendedName>
</protein>
<reference evidence="6 7" key="1">
    <citation type="journal article" date="2018" name="Genome Biol. Evol.">
        <title>Multiple Roots of Fruiting Body Formation in Amoebozoa.</title>
        <authorList>
            <person name="Hillmann F."/>
            <person name="Forbes G."/>
            <person name="Novohradska S."/>
            <person name="Ferling I."/>
            <person name="Riege K."/>
            <person name="Groth M."/>
            <person name="Westermann M."/>
            <person name="Marz M."/>
            <person name="Spaller T."/>
            <person name="Winckler T."/>
            <person name="Schaap P."/>
            <person name="Glockner G."/>
        </authorList>
    </citation>
    <scope>NUCLEOTIDE SEQUENCE [LARGE SCALE GENOMIC DNA]</scope>
    <source>
        <strain evidence="6 7">Jena</strain>
    </source>
</reference>
<evidence type="ECO:0000313" key="6">
    <source>
        <dbReference type="EMBL" id="PRP84997.1"/>
    </source>
</evidence>
<evidence type="ECO:0000256" key="1">
    <source>
        <dbReference type="PROSITE-ProRule" id="PRU00076"/>
    </source>
</evidence>
<feature type="region of interest" description="Disordered" evidence="2">
    <location>
        <begin position="305"/>
        <end position="340"/>
    </location>
</feature>
<feature type="region of interest" description="Disordered" evidence="2">
    <location>
        <begin position="684"/>
        <end position="758"/>
    </location>
</feature>
<keyword evidence="4" id="KW-0732">Signal</keyword>
<feature type="transmembrane region" description="Helical" evidence="3">
    <location>
        <begin position="422"/>
        <end position="446"/>
    </location>
</feature>
<comment type="caution">
    <text evidence="1">Lacks conserved residue(s) required for the propagation of feature annotation.</text>
</comment>
<dbReference type="PROSITE" id="PS00022">
    <property type="entry name" value="EGF_1"/>
    <property type="match status" value="1"/>
</dbReference>
<feature type="transmembrane region" description="Helical" evidence="3">
    <location>
        <begin position="528"/>
        <end position="547"/>
    </location>
</feature>
<evidence type="ECO:0000313" key="7">
    <source>
        <dbReference type="Proteomes" id="UP000241769"/>
    </source>
</evidence>
<dbReference type="Proteomes" id="UP000241769">
    <property type="component" value="Unassembled WGS sequence"/>
</dbReference>
<evidence type="ECO:0000256" key="3">
    <source>
        <dbReference type="SAM" id="Phobius"/>
    </source>
</evidence>
<evidence type="ECO:0000259" key="5">
    <source>
        <dbReference type="PROSITE" id="PS50026"/>
    </source>
</evidence>
<dbReference type="PROSITE" id="PS50026">
    <property type="entry name" value="EGF_3"/>
    <property type="match status" value="1"/>
</dbReference>
<dbReference type="PANTHER" id="PTHR31494:SF4">
    <property type="entry name" value="THH1_TOM1_TOM3 DOMAIN-CONTAINING PROTEIN-RELATED"/>
    <property type="match status" value="1"/>
</dbReference>